<dbReference type="InterPro" id="IPR007157">
    <property type="entry name" value="PspA_VIPP1"/>
</dbReference>
<keyword evidence="2" id="KW-0175">Coiled coil</keyword>
<gene>
    <name evidence="6" type="ORF">JX360_13635</name>
</gene>
<comment type="caution">
    <text evidence="6">The sequence shown here is derived from an EMBL/GenBank/DDBJ whole genome shotgun (WGS) entry which is preliminary data.</text>
</comment>
<protein>
    <submittedName>
        <fullName evidence="6">PspA/IM30 family protein</fullName>
    </submittedName>
</protein>
<evidence type="ECO:0000256" key="3">
    <source>
        <dbReference type="SAM" id="Phobius"/>
    </source>
</evidence>
<dbReference type="PROSITE" id="PS50830">
    <property type="entry name" value="TNASE_3"/>
    <property type="match status" value="1"/>
</dbReference>
<feature type="domain" description="TNase-like" evidence="5">
    <location>
        <begin position="27"/>
        <end position="151"/>
    </location>
</feature>
<organism evidence="6 7">
    <name type="scientific">Thermostichus vulcanus str. 'Rupite'</name>
    <dbReference type="NCBI Taxonomy" id="2813851"/>
    <lineage>
        <taxon>Bacteria</taxon>
        <taxon>Bacillati</taxon>
        <taxon>Cyanobacteriota</taxon>
        <taxon>Cyanophyceae</taxon>
        <taxon>Thermostichales</taxon>
        <taxon>Thermostichaceae</taxon>
        <taxon>Thermostichus</taxon>
    </lineage>
</organism>
<dbReference type="EMBL" id="JAFIRA010000040">
    <property type="protein sequence ID" value="MCJ2543931.1"/>
    <property type="molecule type" value="Genomic_DNA"/>
</dbReference>
<dbReference type="Pfam" id="PF04012">
    <property type="entry name" value="PspA_IM30"/>
    <property type="match status" value="1"/>
</dbReference>
<keyword evidence="3" id="KW-1133">Transmembrane helix</keyword>
<comment type="similarity">
    <text evidence="1">Belongs to the PspA/Vipp/IM30 family.</text>
</comment>
<keyword evidence="4" id="KW-0732">Signal</keyword>
<evidence type="ECO:0000259" key="5">
    <source>
        <dbReference type="PROSITE" id="PS50830"/>
    </source>
</evidence>
<feature type="coiled-coil region" evidence="2">
    <location>
        <begin position="210"/>
        <end position="284"/>
    </location>
</feature>
<accession>A0ABT0CDT3</accession>
<dbReference type="Gene3D" id="2.40.50.90">
    <property type="match status" value="1"/>
</dbReference>
<name>A0ABT0CDT3_THEVL</name>
<dbReference type="InterPro" id="IPR016071">
    <property type="entry name" value="Staphylococal_nuclease_OB-fold"/>
</dbReference>
<dbReference type="InterPro" id="IPR035437">
    <property type="entry name" value="SNase_OB-fold_sf"/>
</dbReference>
<evidence type="ECO:0000256" key="2">
    <source>
        <dbReference type="SAM" id="Coils"/>
    </source>
</evidence>
<reference evidence="6" key="1">
    <citation type="submission" date="2021-02" db="EMBL/GenBank/DDBJ databases">
        <title>The CRISPR/cas machinery reduction and long-range gene transfer in the hot spring cyanobacterium Synechococcus.</title>
        <authorList>
            <person name="Dvorak P."/>
            <person name="Jahodarova E."/>
            <person name="Hasler P."/>
            <person name="Poulickova A."/>
        </authorList>
    </citation>
    <scope>NUCLEOTIDE SEQUENCE</scope>
    <source>
        <strain evidence="6">Rupite</strain>
    </source>
</reference>
<feature type="chain" id="PRO_5046152499" evidence="4">
    <location>
        <begin position="26"/>
        <end position="295"/>
    </location>
</feature>
<dbReference type="Proteomes" id="UP000830835">
    <property type="component" value="Unassembled WGS sequence"/>
</dbReference>
<keyword evidence="7" id="KW-1185">Reference proteome</keyword>
<evidence type="ECO:0000256" key="4">
    <source>
        <dbReference type="SAM" id="SignalP"/>
    </source>
</evidence>
<keyword evidence="3" id="KW-0472">Membrane</keyword>
<proteinExistence type="inferred from homology"/>
<dbReference type="SUPFAM" id="SSF50199">
    <property type="entry name" value="Staphylococcal nuclease"/>
    <property type="match status" value="1"/>
</dbReference>
<dbReference type="SMART" id="SM00318">
    <property type="entry name" value="SNc"/>
    <property type="match status" value="1"/>
</dbReference>
<keyword evidence="3" id="KW-0812">Transmembrane</keyword>
<feature type="transmembrane region" description="Helical" evidence="3">
    <location>
        <begin position="168"/>
        <end position="186"/>
    </location>
</feature>
<feature type="signal peptide" evidence="4">
    <location>
        <begin position="1"/>
        <end position="25"/>
    </location>
</feature>
<evidence type="ECO:0000313" key="6">
    <source>
        <dbReference type="EMBL" id="MCJ2543931.1"/>
    </source>
</evidence>
<evidence type="ECO:0000256" key="1">
    <source>
        <dbReference type="ARBA" id="ARBA00043985"/>
    </source>
</evidence>
<sequence>MKPTLPLALLLGSLTAFLGSNAVSAQTMLSGTVERVIGGDDVLVNINGQTVQVDLVYVRPPIGSLEVERQARNYLEELLPPGTPVQLDVAWQASDGRLFAYVYSSDGLVNLKMLAAGRSVAPWRLPNPVLQTWYSEAQAYAQANQLGVWQAVESASRAQAATPLPGGIPLWGVGGAVAVVSLGVLAQKLRRKGARTQPPNRDLRKVQGSLVEQLREQKHLERQLQATKQQADIWLERAKMALHNEQEDLARQALLRKQAHLKEVERLQQALDEATVRVESTRIELAGWASLGEGE</sequence>
<evidence type="ECO:0000313" key="7">
    <source>
        <dbReference type="Proteomes" id="UP000830835"/>
    </source>
</evidence>
<dbReference type="RefSeq" id="WP_244351980.1">
    <property type="nucleotide sequence ID" value="NZ_JAFIRA010000040.1"/>
</dbReference>